<dbReference type="AlphaFoldDB" id="A0A2G1DKT7"/>
<evidence type="ECO:0000313" key="3">
    <source>
        <dbReference type="Proteomes" id="UP000221222"/>
    </source>
</evidence>
<dbReference type="InterPro" id="IPR009783">
    <property type="entry name" value="DUF1348"/>
</dbReference>
<dbReference type="RefSeq" id="WP_099341467.1">
    <property type="nucleotide sequence ID" value="NZ_CP032098.1"/>
</dbReference>
<dbReference type="EMBL" id="NXFY01000002">
    <property type="protein sequence ID" value="PHO19107.1"/>
    <property type="molecule type" value="Genomic_DNA"/>
</dbReference>
<proteinExistence type="predicted"/>
<sequence>MKNQKKTLPPFSLEDAKLKARLAESAWNSKDSNKISLAYTKNCFWRNRDEFIKGREEIVEFLEKKFKNELEYKLIKELWSYDKNKIAVRFAYEWHDEKNQWYRSYGNENWEFDENGLMQKRLASINDIKINKEDRKLLWETDIRPDDYPCMSKLGL</sequence>
<keyword evidence="3" id="KW-1185">Reference proteome</keyword>
<dbReference type="EMBL" id="CP032098">
    <property type="protein sequence ID" value="AXX92689.1"/>
    <property type="molecule type" value="Genomic_DNA"/>
</dbReference>
<accession>A0A2G1DKT7</accession>
<dbReference type="SUPFAM" id="SSF54427">
    <property type="entry name" value="NTF2-like"/>
    <property type="match status" value="1"/>
</dbReference>
<dbReference type="PANTHER" id="PTHR31757">
    <property type="entry name" value="SLL0781 PROTEIN"/>
    <property type="match status" value="1"/>
</dbReference>
<evidence type="ECO:0000313" key="4">
    <source>
        <dbReference type="Proteomes" id="UP000262712"/>
    </source>
</evidence>
<organism evidence="2 3">
    <name type="scientific">Malaciobacter molluscorum LMG 25693</name>
    <dbReference type="NCBI Taxonomy" id="870501"/>
    <lineage>
        <taxon>Bacteria</taxon>
        <taxon>Pseudomonadati</taxon>
        <taxon>Campylobacterota</taxon>
        <taxon>Epsilonproteobacteria</taxon>
        <taxon>Campylobacterales</taxon>
        <taxon>Arcobacteraceae</taxon>
        <taxon>Malaciobacter</taxon>
    </lineage>
</organism>
<dbReference type="Proteomes" id="UP000262712">
    <property type="component" value="Chromosome"/>
</dbReference>
<dbReference type="Proteomes" id="UP000221222">
    <property type="component" value="Unassembled WGS sequence"/>
</dbReference>
<dbReference type="InterPro" id="IPR032710">
    <property type="entry name" value="NTF2-like_dom_sf"/>
</dbReference>
<reference evidence="1 4" key="2">
    <citation type="submission" date="2018-08" db="EMBL/GenBank/DDBJ databases">
        <title>Complete genome of the Arcobacter molluscorum type strain LMG 25693.</title>
        <authorList>
            <person name="Miller W.G."/>
            <person name="Yee E."/>
            <person name="Bono J.L."/>
        </authorList>
    </citation>
    <scope>NUCLEOTIDE SEQUENCE [LARGE SCALE GENOMIC DNA]</scope>
    <source>
        <strain evidence="1 4">CECT 7696</strain>
    </source>
</reference>
<dbReference type="Pfam" id="PF07080">
    <property type="entry name" value="DUF1348"/>
    <property type="match status" value="1"/>
</dbReference>
<evidence type="ECO:0000313" key="1">
    <source>
        <dbReference type="EMBL" id="AXX92689.1"/>
    </source>
</evidence>
<dbReference type="PANTHER" id="PTHR31757:SF0">
    <property type="entry name" value="SLL0781 PROTEIN"/>
    <property type="match status" value="1"/>
</dbReference>
<dbReference type="KEGG" id="amol:AMOL_1724"/>
<protein>
    <submittedName>
        <fullName evidence="1">DUF1348 domain-containing protein</fullName>
    </submittedName>
</protein>
<dbReference type="Gene3D" id="3.10.450.50">
    <property type="match status" value="1"/>
</dbReference>
<reference evidence="2 3" key="1">
    <citation type="submission" date="2017-09" db="EMBL/GenBank/DDBJ databases">
        <title>Arcobacter canalis sp. nov., a new species isolated from a water canal contaminated with urban sewage.</title>
        <authorList>
            <person name="Perez-Cataluna A."/>
            <person name="Salas-Masso N."/>
            <person name="Figueras M.J."/>
        </authorList>
    </citation>
    <scope>NUCLEOTIDE SEQUENCE [LARGE SCALE GENOMIC DNA]</scope>
    <source>
        <strain evidence="2 3">F98-3</strain>
    </source>
</reference>
<evidence type="ECO:0000313" key="2">
    <source>
        <dbReference type="EMBL" id="PHO19107.1"/>
    </source>
</evidence>
<name>A0A2G1DKT7_9BACT</name>
<gene>
    <name evidence="1" type="ORF">AMOL_1724</name>
    <name evidence="2" type="ORF">CPU12_02355</name>
</gene>